<gene>
    <name evidence="2" type="ORF">ACFOWX_09450</name>
</gene>
<proteinExistence type="predicted"/>
<keyword evidence="3" id="KW-1185">Reference proteome</keyword>
<dbReference type="EMBL" id="JBHSDH010000013">
    <property type="protein sequence ID" value="MFC4292635.1"/>
    <property type="molecule type" value="Genomic_DNA"/>
</dbReference>
<feature type="signal peptide" evidence="1">
    <location>
        <begin position="1"/>
        <end position="23"/>
    </location>
</feature>
<name>A0ABV8RH96_9SPHN</name>
<reference evidence="3" key="1">
    <citation type="journal article" date="2019" name="Int. J. Syst. Evol. Microbiol.">
        <title>The Global Catalogue of Microorganisms (GCM) 10K type strain sequencing project: providing services to taxonomists for standard genome sequencing and annotation.</title>
        <authorList>
            <consortium name="The Broad Institute Genomics Platform"/>
            <consortium name="The Broad Institute Genome Sequencing Center for Infectious Disease"/>
            <person name="Wu L."/>
            <person name="Ma J."/>
        </authorList>
    </citation>
    <scope>NUCLEOTIDE SEQUENCE [LARGE SCALE GENOMIC DNA]</scope>
    <source>
        <strain evidence="3">CECT 8531</strain>
    </source>
</reference>
<evidence type="ECO:0000313" key="3">
    <source>
        <dbReference type="Proteomes" id="UP001595887"/>
    </source>
</evidence>
<dbReference type="Proteomes" id="UP001595887">
    <property type="component" value="Unassembled WGS sequence"/>
</dbReference>
<feature type="chain" id="PRO_5046949590" evidence="1">
    <location>
        <begin position="24"/>
        <end position="132"/>
    </location>
</feature>
<dbReference type="RefSeq" id="WP_381423491.1">
    <property type="nucleotide sequence ID" value="NZ_JBHSDH010000013.1"/>
</dbReference>
<keyword evidence="1" id="KW-0732">Signal</keyword>
<organism evidence="2 3">
    <name type="scientific">Sphingorhabdus arenilitoris</name>
    <dbReference type="NCBI Taxonomy" id="1490041"/>
    <lineage>
        <taxon>Bacteria</taxon>
        <taxon>Pseudomonadati</taxon>
        <taxon>Pseudomonadota</taxon>
        <taxon>Alphaproteobacteria</taxon>
        <taxon>Sphingomonadales</taxon>
        <taxon>Sphingomonadaceae</taxon>
        <taxon>Sphingorhabdus</taxon>
    </lineage>
</organism>
<comment type="caution">
    <text evidence="2">The sequence shown here is derived from an EMBL/GenBank/DDBJ whole genome shotgun (WGS) entry which is preliminary data.</text>
</comment>
<protein>
    <submittedName>
        <fullName evidence="2">Uncharacterized protein</fullName>
    </submittedName>
</protein>
<sequence length="132" mass="14305">MKKPLLLILTAAMAGGGMAAAIAAPDAPADTEIKTVGKPQNCLNIRQIRSTDVVDKNTIDFKMTNGKIYRNILPNSCSSLRFEEAFSYRVSTGQLCNIDIIRVLQNFGGRIEQGEACGLGKFQQIEKARADG</sequence>
<evidence type="ECO:0000313" key="2">
    <source>
        <dbReference type="EMBL" id="MFC4292635.1"/>
    </source>
</evidence>
<evidence type="ECO:0000256" key="1">
    <source>
        <dbReference type="SAM" id="SignalP"/>
    </source>
</evidence>
<accession>A0ABV8RH96</accession>